<dbReference type="InterPro" id="IPR005039">
    <property type="entry name" value="Ant_C"/>
</dbReference>
<comment type="caution">
    <text evidence="2">The sequence shown here is derived from an EMBL/GenBank/DDBJ whole genome shotgun (WGS) entry which is preliminary data.</text>
</comment>
<gene>
    <name evidence="2" type="ORF">SAMN05216240_0567</name>
</gene>
<name>A0ABY1S6Q7_CALBS</name>
<protein>
    <submittedName>
        <fullName evidence="2">Prophage antirepressor</fullName>
    </submittedName>
</protein>
<dbReference type="PANTHER" id="PTHR36180:SF2">
    <property type="entry name" value="BRO FAMILY PROTEIN"/>
    <property type="match status" value="1"/>
</dbReference>
<sequence>MQENQLSIFENHEFGKLRVIVKDDGTVLFNLHDVGWSLGYTVKNDRGQLFLRKNKLIDIIQSLEIPVVSLSDTKVELTTALDFEQLYITEDGLYDLILESRASGARKFRKWVTQEVLPSIRKTGVYAKDPKHLLALAVLEANKIIQEQEQKIKELEPKAEYYDKLVDRNLLTNFRDTAKELNIPERKLINLLLQKKILYRDAKGNLRPYAEYKEYFELKEWTKNGTAGVQTLVNPKGREFLMRLLNREGKIIELEFGKAIR</sequence>
<dbReference type="GeneID" id="31773831"/>
<evidence type="ECO:0000313" key="3">
    <source>
        <dbReference type="Proteomes" id="UP000196803"/>
    </source>
</evidence>
<evidence type="ECO:0000313" key="2">
    <source>
        <dbReference type="EMBL" id="SMR91629.1"/>
    </source>
</evidence>
<dbReference type="PROSITE" id="PS51750">
    <property type="entry name" value="BRO_N"/>
    <property type="match status" value="1"/>
</dbReference>
<feature type="domain" description="Bro-N" evidence="1">
    <location>
        <begin position="3"/>
        <end position="124"/>
    </location>
</feature>
<dbReference type="RefSeq" id="WP_015908793.1">
    <property type="nucleotide sequence ID" value="NZ_FUZJ01000001.1"/>
</dbReference>
<reference evidence="2 3" key="1">
    <citation type="submission" date="2017-05" db="EMBL/GenBank/DDBJ databases">
        <authorList>
            <person name="Varghese N."/>
            <person name="Submissions S."/>
        </authorList>
    </citation>
    <scope>NUCLEOTIDE SEQUENCE [LARGE SCALE GENOMIC DNA]</scope>
    <source>
        <strain evidence="2 3">MACB1020</strain>
    </source>
</reference>
<dbReference type="Pfam" id="PF02498">
    <property type="entry name" value="Bro-N"/>
    <property type="match status" value="1"/>
</dbReference>
<dbReference type="Proteomes" id="UP000196803">
    <property type="component" value="Unassembled WGS sequence"/>
</dbReference>
<keyword evidence="3" id="KW-1185">Reference proteome</keyword>
<organism evidence="2 3">
    <name type="scientific">Caldicellulosiruptor bescii</name>
    <name type="common">Anaerocellum thermophilum</name>
    <dbReference type="NCBI Taxonomy" id="31899"/>
    <lineage>
        <taxon>Bacteria</taxon>
        <taxon>Bacillati</taxon>
        <taxon>Bacillota</taxon>
        <taxon>Bacillota incertae sedis</taxon>
        <taxon>Caldicellulosiruptorales</taxon>
        <taxon>Caldicellulosiruptoraceae</taxon>
        <taxon>Caldicellulosiruptor</taxon>
    </lineage>
</organism>
<dbReference type="Pfam" id="PF03374">
    <property type="entry name" value="ANT"/>
    <property type="match status" value="1"/>
</dbReference>
<dbReference type="SMART" id="SM01040">
    <property type="entry name" value="Bro-N"/>
    <property type="match status" value="1"/>
</dbReference>
<evidence type="ECO:0000259" key="1">
    <source>
        <dbReference type="PROSITE" id="PS51750"/>
    </source>
</evidence>
<dbReference type="InterPro" id="IPR003497">
    <property type="entry name" value="BRO_N_domain"/>
</dbReference>
<dbReference type="PANTHER" id="PTHR36180">
    <property type="entry name" value="DNA-BINDING PROTEIN-RELATED-RELATED"/>
    <property type="match status" value="1"/>
</dbReference>
<dbReference type="EMBL" id="FXXC01000001">
    <property type="protein sequence ID" value="SMR91629.1"/>
    <property type="molecule type" value="Genomic_DNA"/>
</dbReference>
<accession>A0ABY1S6Q7</accession>
<proteinExistence type="predicted"/>